<dbReference type="AlphaFoldDB" id="A0A812N0E0"/>
<protein>
    <recommendedName>
        <fullName evidence="1">Endonuclease/exonuclease/phosphatase domain-containing protein</fullName>
    </recommendedName>
</protein>
<comment type="caution">
    <text evidence="2">The sequence shown here is derived from an EMBL/GenBank/DDBJ whole genome shotgun (WGS) entry which is preliminary data.</text>
</comment>
<dbReference type="GO" id="GO:0003824">
    <property type="term" value="F:catalytic activity"/>
    <property type="evidence" value="ECO:0007669"/>
    <property type="project" value="InterPro"/>
</dbReference>
<dbReference type="Pfam" id="PF03372">
    <property type="entry name" value="Exo_endo_phos"/>
    <property type="match status" value="1"/>
</dbReference>
<dbReference type="SUPFAM" id="SSF56219">
    <property type="entry name" value="DNase I-like"/>
    <property type="match status" value="1"/>
</dbReference>
<dbReference type="InterPro" id="IPR036691">
    <property type="entry name" value="Endo/exonu/phosph_ase_sf"/>
</dbReference>
<accession>A0A812N0E0</accession>
<sequence>MVDACPNLAAAREEPRPEYMQAMTWNLKGKSLQKLDLWASASDACFDILLLQEVGSLHTLKMDEPGLDEPCEVLHHAVPELNMQFLHDFLSYLGMVIALDEERVDCLCSKFLGKWHMGISFLPRGHERARWVINVHLPHSARPDHAFEESLEDLRQRLVTIPLYHEVLIGGDWNTDQDRPGDTRADQVTALLTGMGFHCVKPAERTWFGPRGTSSQLDYFFINQKLVDSFHPDADSYFLEVQHEARSALNSDHSPVLLEANVRSTRPRARPERRARRKGRASSAKWQVNAAILQQQLDTLEVAVPLGSLSTLQDLQCQWRQLESVCKASSSRRSKPRYTDSAELKNICRQRNRCADAAQRAHLTRVVVSRRHAECFQWWQSCQQKASQGSASHMQTAFPIGLPLARATRTRMSRTMGASLRQR</sequence>
<keyword evidence="3" id="KW-1185">Reference proteome</keyword>
<evidence type="ECO:0000313" key="3">
    <source>
        <dbReference type="Proteomes" id="UP000604046"/>
    </source>
</evidence>
<dbReference type="Gene3D" id="3.60.10.10">
    <property type="entry name" value="Endonuclease/exonuclease/phosphatase"/>
    <property type="match status" value="1"/>
</dbReference>
<reference evidence="2" key="1">
    <citation type="submission" date="2021-02" db="EMBL/GenBank/DDBJ databases">
        <authorList>
            <person name="Dougan E. K."/>
            <person name="Rhodes N."/>
            <person name="Thang M."/>
            <person name="Chan C."/>
        </authorList>
    </citation>
    <scope>NUCLEOTIDE SEQUENCE</scope>
</reference>
<evidence type="ECO:0000313" key="2">
    <source>
        <dbReference type="EMBL" id="CAE7267996.1"/>
    </source>
</evidence>
<name>A0A812N0E0_9DINO</name>
<organism evidence="2 3">
    <name type="scientific">Symbiodinium natans</name>
    <dbReference type="NCBI Taxonomy" id="878477"/>
    <lineage>
        <taxon>Eukaryota</taxon>
        <taxon>Sar</taxon>
        <taxon>Alveolata</taxon>
        <taxon>Dinophyceae</taxon>
        <taxon>Suessiales</taxon>
        <taxon>Symbiodiniaceae</taxon>
        <taxon>Symbiodinium</taxon>
    </lineage>
</organism>
<feature type="domain" description="Endonuclease/exonuclease/phosphatase" evidence="1">
    <location>
        <begin position="23"/>
        <end position="224"/>
    </location>
</feature>
<evidence type="ECO:0000259" key="1">
    <source>
        <dbReference type="Pfam" id="PF03372"/>
    </source>
</evidence>
<dbReference type="EMBL" id="CAJNDS010001624">
    <property type="protein sequence ID" value="CAE7267996.1"/>
    <property type="molecule type" value="Genomic_DNA"/>
</dbReference>
<dbReference type="InterPro" id="IPR005135">
    <property type="entry name" value="Endo/exonuclease/phosphatase"/>
</dbReference>
<gene>
    <name evidence="2" type="ORF">SNAT2548_LOCUS14212</name>
</gene>
<dbReference type="Proteomes" id="UP000604046">
    <property type="component" value="Unassembled WGS sequence"/>
</dbReference>
<proteinExistence type="predicted"/>